<evidence type="ECO:0000313" key="3">
    <source>
        <dbReference type="Proteomes" id="UP001149090"/>
    </source>
</evidence>
<reference evidence="2" key="1">
    <citation type="submission" date="2022-10" db="EMBL/GenBank/DDBJ databases">
        <title>Novel sulphate-reducing endosymbionts in the free-living metamonad Anaeramoeba.</title>
        <authorList>
            <person name="Jerlstrom-Hultqvist J."/>
            <person name="Cepicka I."/>
            <person name="Gallot-Lavallee L."/>
            <person name="Salas-Leiva D."/>
            <person name="Curtis B.A."/>
            <person name="Zahonova K."/>
            <person name="Pipaliya S."/>
            <person name="Dacks J."/>
            <person name="Roger A.J."/>
        </authorList>
    </citation>
    <scope>NUCLEOTIDE SEQUENCE</scope>
    <source>
        <strain evidence="2">BMAN</strain>
    </source>
</reference>
<dbReference type="EMBL" id="JAPDFW010000116">
    <property type="protein sequence ID" value="KAJ5068366.1"/>
    <property type="molecule type" value="Genomic_DNA"/>
</dbReference>
<keyword evidence="3" id="KW-1185">Reference proteome</keyword>
<comment type="caution">
    <text evidence="2">The sequence shown here is derived from an EMBL/GenBank/DDBJ whole genome shotgun (WGS) entry which is preliminary data.</text>
</comment>
<name>A0A9Q0R6I8_ANAIG</name>
<dbReference type="AlphaFoldDB" id="A0A9Q0R6I8"/>
<keyword evidence="1" id="KW-0175">Coiled coil</keyword>
<evidence type="ECO:0000256" key="1">
    <source>
        <dbReference type="SAM" id="Coils"/>
    </source>
</evidence>
<organism evidence="2 3">
    <name type="scientific">Anaeramoeba ignava</name>
    <name type="common">Anaerobic marine amoeba</name>
    <dbReference type="NCBI Taxonomy" id="1746090"/>
    <lineage>
        <taxon>Eukaryota</taxon>
        <taxon>Metamonada</taxon>
        <taxon>Anaeramoebidae</taxon>
        <taxon>Anaeramoeba</taxon>
    </lineage>
</organism>
<feature type="coiled-coil region" evidence="1">
    <location>
        <begin position="90"/>
        <end position="135"/>
    </location>
</feature>
<sequence length="250" mass="30194">MQRDFESVFEKGKSDYLKKYEEDKNQIKKEVDDLYHKITDWFLKEDKKQEERIENQINYFQELNLQKEEAIKQIGVDIVNLENFKDKIESIKLQDKKDDEEIKLKELNELIKETKEELAKEKKELNETIKQENNLDKVYGTTKTSNKDTLVYKSDDLTKKIKKEIETKNKLKKFAIIQNDILIFEYNSQKKQFIYKCDATYNKKKYKEIVLNERPQVLETRIKIIAKFRSFYVDEENKTIYAECETLHTI</sequence>
<dbReference type="Proteomes" id="UP001149090">
    <property type="component" value="Unassembled WGS sequence"/>
</dbReference>
<gene>
    <name evidence="2" type="ORF">M0811_12349</name>
</gene>
<accession>A0A9Q0R6I8</accession>
<evidence type="ECO:0000313" key="2">
    <source>
        <dbReference type="EMBL" id="KAJ5068366.1"/>
    </source>
</evidence>
<protein>
    <submittedName>
        <fullName evidence="2">Uncharacterized protein</fullName>
    </submittedName>
</protein>
<proteinExistence type="predicted"/>